<sequence length="123" mass="13370">MNAVAQYFLLYVDSPATSANFYSRLLDKPPVELNPTFALFILDNGVKLGLWSRHSVEPATQVTGGGGELGFPLPDNAAVDALHAQWLARGATIIQSPTVLDFGYTFVAQDLDGHRLRAFCMSN</sequence>
<dbReference type="PROSITE" id="PS51819">
    <property type="entry name" value="VOC"/>
    <property type="match status" value="1"/>
</dbReference>
<dbReference type="EMBL" id="JAEILD010000067">
    <property type="protein sequence ID" value="MBI6650068.1"/>
    <property type="molecule type" value="Genomic_DNA"/>
</dbReference>
<dbReference type="Proteomes" id="UP000298274">
    <property type="component" value="Chromosome"/>
</dbReference>
<name>A0A0R3BKP6_PSEVE</name>
<dbReference type="EMBL" id="CP039631">
    <property type="protein sequence ID" value="QCG66401.1"/>
    <property type="molecule type" value="Genomic_DNA"/>
</dbReference>
<reference evidence="5" key="1">
    <citation type="submission" date="2019-04" db="EMBL/GenBank/DDBJ databases">
        <title>Complete genome sequence of Pseudomonas veronii strain PVy, a versatile degrader capable of using multiple contaminants as sole carbon sources.</title>
        <authorList>
            <person name="Lopez-Echartea E."/>
            <person name="Ridl J."/>
            <person name="Pajer P."/>
            <person name="Strejcek M."/>
            <person name="Suman J."/>
            <person name="Uhlik O."/>
        </authorList>
    </citation>
    <scope>NUCLEOTIDE SEQUENCE [LARGE SCALE GENOMIC DNA]</scope>
    <source>
        <strain evidence="5">Pvy</strain>
    </source>
</reference>
<evidence type="ECO:0000313" key="3">
    <source>
        <dbReference type="EMBL" id="NMX97954.1"/>
    </source>
</evidence>
<dbReference type="Gene3D" id="3.30.720.120">
    <property type="match status" value="1"/>
</dbReference>
<dbReference type="EMBL" id="JAAQWE010000013">
    <property type="protein sequence ID" value="NMX97954.1"/>
    <property type="molecule type" value="Genomic_DNA"/>
</dbReference>
<protein>
    <submittedName>
        <fullName evidence="3">Drug:proton antiporter</fullName>
    </submittedName>
</protein>
<evidence type="ECO:0000313" key="4">
    <source>
        <dbReference type="EMBL" id="QCG66401.1"/>
    </source>
</evidence>
<reference evidence="4" key="3">
    <citation type="submission" date="2020-01" db="EMBL/GenBank/DDBJ databases">
        <title>Complete genome sequence of Pseudomonas veronii strain PVy, a versatile degrader capable of using multiple contaminants as sole carbon sources.</title>
        <authorList>
            <person name="Lopez-Echartea E."/>
            <person name="Ridl J."/>
            <person name="Pajer P."/>
            <person name="Strejcek M."/>
            <person name="Suman J."/>
            <person name="Uhlik O."/>
        </authorList>
    </citation>
    <scope>NUCLEOTIDE SEQUENCE</scope>
    <source>
        <strain evidence="4">Pvy</strain>
    </source>
</reference>
<evidence type="ECO:0000259" key="1">
    <source>
        <dbReference type="PROSITE" id="PS51819"/>
    </source>
</evidence>
<dbReference type="InterPro" id="IPR026275">
    <property type="entry name" value="Glyoxalase/dOase/EhpR"/>
</dbReference>
<dbReference type="Proteomes" id="UP000552560">
    <property type="component" value="Unassembled WGS sequence"/>
</dbReference>
<evidence type="ECO:0000313" key="2">
    <source>
        <dbReference type="EMBL" id="MBI6650068.1"/>
    </source>
</evidence>
<dbReference type="GeneID" id="47558087"/>
<feature type="domain" description="VOC" evidence="1">
    <location>
        <begin position="4"/>
        <end position="121"/>
    </location>
</feature>
<dbReference type="OrthoDB" id="9806945at2"/>
<evidence type="ECO:0000313" key="7">
    <source>
        <dbReference type="Proteomes" id="UP000614123"/>
    </source>
</evidence>
<keyword evidence="7" id="KW-1185">Reference proteome</keyword>
<accession>A0A0R3BKP6</accession>
<gene>
    <name evidence="4" type="ORF">E4167_16315</name>
    <name evidence="3" type="ORF">HBO43_15240</name>
    <name evidence="2" type="ORF">YA0849_13780</name>
</gene>
<dbReference type="Pfam" id="PF00903">
    <property type="entry name" value="Glyoxalase"/>
    <property type="match status" value="1"/>
</dbReference>
<reference evidence="2 7" key="4">
    <citation type="submission" date="2020-12" db="EMBL/GenBank/DDBJ databases">
        <title>Comparative genomic insights into the epidemiology and virulence of plant pathogenic Pseudomonads from Turkey.</title>
        <authorList>
            <person name="Dillon M."/>
            <person name="Ruiz-Bedoya T."/>
            <person name="Bendalovic-Torma C."/>
            <person name="Guttman K.M."/>
            <person name="Kwak H."/>
            <person name="Middleton M.A."/>
            <person name="Wang P.W."/>
            <person name="Horuz S."/>
            <person name="Aysan Y."/>
            <person name="Guttman D.S."/>
        </authorList>
    </citation>
    <scope>NUCLEOTIDE SEQUENCE [LARGE SCALE GENOMIC DNA]</scope>
    <source>
        <strain evidence="2 7">S4_EA_3a</strain>
    </source>
</reference>
<dbReference type="InterPro" id="IPR037523">
    <property type="entry name" value="VOC_core"/>
</dbReference>
<dbReference type="Gene3D" id="3.30.720.110">
    <property type="match status" value="1"/>
</dbReference>
<dbReference type="InterPro" id="IPR004360">
    <property type="entry name" value="Glyas_Fos-R_dOase_dom"/>
</dbReference>
<reference evidence="3 6" key="2">
    <citation type="journal article" date="2020" name="Front. Microbiol.">
        <title>Genetic Organization of the aprX-lipA2 Operon Affects the Proteolytic Potential of Pseudomonas Species in Milk.</title>
        <authorList>
            <person name="Maier C."/>
            <person name="Huptas C."/>
            <person name="von Neubeck M."/>
            <person name="Scherer S."/>
            <person name="Wenning M."/>
            <person name="Lucking G."/>
        </authorList>
    </citation>
    <scope>NUCLEOTIDE SEQUENCE [LARGE SCALE GENOMIC DNA]</scope>
    <source>
        <strain evidence="3 6">WS 4671</strain>
    </source>
</reference>
<dbReference type="Proteomes" id="UP000614123">
    <property type="component" value="Unassembled WGS sequence"/>
</dbReference>
<evidence type="ECO:0000313" key="5">
    <source>
        <dbReference type="Proteomes" id="UP000298274"/>
    </source>
</evidence>
<dbReference type="RefSeq" id="WP_057003821.1">
    <property type="nucleotide sequence ID" value="NZ_CBDFBJ010000066.1"/>
</dbReference>
<dbReference type="AlphaFoldDB" id="A0A0R3BKP6"/>
<dbReference type="SUPFAM" id="SSF54593">
    <property type="entry name" value="Glyoxalase/Bleomycin resistance protein/Dihydroxybiphenyl dioxygenase"/>
    <property type="match status" value="1"/>
</dbReference>
<dbReference type="KEGG" id="pvr:PverR02_23275"/>
<evidence type="ECO:0000313" key="6">
    <source>
        <dbReference type="Proteomes" id="UP000552560"/>
    </source>
</evidence>
<dbReference type="InterPro" id="IPR029068">
    <property type="entry name" value="Glyas_Bleomycin-R_OHBP_Dase"/>
</dbReference>
<proteinExistence type="predicted"/>
<dbReference type="PIRSF" id="PIRSF039020">
    <property type="entry name" value="EhpR"/>
    <property type="match status" value="1"/>
</dbReference>
<organism evidence="3 6">
    <name type="scientific">Pseudomonas veronii</name>
    <dbReference type="NCBI Taxonomy" id="76761"/>
    <lineage>
        <taxon>Bacteria</taxon>
        <taxon>Pseudomonadati</taxon>
        <taxon>Pseudomonadota</taxon>
        <taxon>Gammaproteobacteria</taxon>
        <taxon>Pseudomonadales</taxon>
        <taxon>Pseudomonadaceae</taxon>
        <taxon>Pseudomonas</taxon>
    </lineage>
</organism>